<evidence type="ECO:0000256" key="1">
    <source>
        <dbReference type="SAM" id="Phobius"/>
    </source>
</evidence>
<evidence type="ECO:0000313" key="2">
    <source>
        <dbReference type="EMBL" id="SDI39910.1"/>
    </source>
</evidence>
<reference evidence="3" key="1">
    <citation type="submission" date="2016-10" db="EMBL/GenBank/DDBJ databases">
        <authorList>
            <person name="Varghese N."/>
            <person name="Submissions S."/>
        </authorList>
    </citation>
    <scope>NUCLEOTIDE SEQUENCE [LARGE SCALE GENOMIC DNA]</scope>
    <source>
        <strain evidence="3">DSM 23317</strain>
    </source>
</reference>
<keyword evidence="1" id="KW-0812">Transmembrane</keyword>
<name>A0A1G8KAN6_9GAMM</name>
<dbReference type="RefSeq" id="WP_090360820.1">
    <property type="nucleotide sequence ID" value="NZ_FNEM01000001.1"/>
</dbReference>
<organism evidence="2 3">
    <name type="scientific">Ferrimonas sediminum</name>
    <dbReference type="NCBI Taxonomy" id="718193"/>
    <lineage>
        <taxon>Bacteria</taxon>
        <taxon>Pseudomonadati</taxon>
        <taxon>Pseudomonadota</taxon>
        <taxon>Gammaproteobacteria</taxon>
        <taxon>Alteromonadales</taxon>
        <taxon>Ferrimonadaceae</taxon>
        <taxon>Ferrimonas</taxon>
    </lineage>
</organism>
<feature type="transmembrane region" description="Helical" evidence="1">
    <location>
        <begin position="7"/>
        <end position="32"/>
    </location>
</feature>
<keyword evidence="1" id="KW-0472">Membrane</keyword>
<dbReference type="NCBIfam" id="TIGR02532">
    <property type="entry name" value="IV_pilin_GFxxxE"/>
    <property type="match status" value="1"/>
</dbReference>
<keyword evidence="1" id="KW-1133">Transmembrane helix</keyword>
<dbReference type="PROSITE" id="PS00409">
    <property type="entry name" value="PROKAR_NTER_METHYL"/>
    <property type="match status" value="1"/>
</dbReference>
<dbReference type="OrthoDB" id="5593857at2"/>
<dbReference type="Pfam" id="PF07963">
    <property type="entry name" value="N_methyl"/>
    <property type="match status" value="1"/>
</dbReference>
<dbReference type="Proteomes" id="UP000199527">
    <property type="component" value="Unassembled WGS sequence"/>
</dbReference>
<dbReference type="InterPro" id="IPR012902">
    <property type="entry name" value="N_methyl_site"/>
</dbReference>
<sequence length="162" mass="17110">MIARKRGFTLIEMVVGMVVLAISLVMLSTLMFPQAERAAQGIYQARAAQAGQVVMGELMARQFDSATPSGGGAVTALNCTKVTPGTDPTQWLFLEDFNGYRGSVDDLLGSSSYDRYQVAVDVGCNTGAVGATVWSGGAKVVTITISAPDGSPYPYQLVRGNY</sequence>
<gene>
    <name evidence="2" type="ORF">SAMN04488540_101292</name>
</gene>
<evidence type="ECO:0000313" key="3">
    <source>
        <dbReference type="Proteomes" id="UP000199527"/>
    </source>
</evidence>
<keyword evidence="3" id="KW-1185">Reference proteome</keyword>
<proteinExistence type="predicted"/>
<protein>
    <submittedName>
        <fullName evidence="2">MSHA pilin protein MshD</fullName>
    </submittedName>
</protein>
<dbReference type="AlphaFoldDB" id="A0A1G8KAN6"/>
<accession>A0A1G8KAN6</accession>
<dbReference type="EMBL" id="FNEM01000001">
    <property type="protein sequence ID" value="SDI39910.1"/>
    <property type="molecule type" value="Genomic_DNA"/>
</dbReference>